<proteinExistence type="predicted"/>
<evidence type="ECO:0000313" key="2">
    <source>
        <dbReference type="Proteomes" id="UP000186905"/>
    </source>
</evidence>
<dbReference type="Proteomes" id="UP000186905">
    <property type="component" value="Unassembled WGS sequence"/>
</dbReference>
<keyword evidence="2" id="KW-1185">Reference proteome</keyword>
<sequence>MDFSTIISNIQNWVEHWPEKRTDDMSLISKAAISEGWYLNEALLFGIYSQIEDHDDFPSMIESLLLEDWDGFWDAVFKVEPSRYSLLSEAKKCFESGLYGASIHLFFSQADGVFHDHFGKSLYKKEGERAKAEAEVHLKDVIARESLEQLISQFKDASVLRRMFNEVYKEMFSVIGADPMKNIDPADPENALKTPNRHGVLHGMHKEYASKINALKVFSMFLFVLYAIHGESLME</sequence>
<dbReference type="AlphaFoldDB" id="A0A1Q9H7I4"/>
<organism evidence="1 2">
    <name type="scientific">Photobacterium proteolyticum</name>
    <dbReference type="NCBI Taxonomy" id="1903952"/>
    <lineage>
        <taxon>Bacteria</taxon>
        <taxon>Pseudomonadati</taxon>
        <taxon>Pseudomonadota</taxon>
        <taxon>Gammaproteobacteria</taxon>
        <taxon>Vibrionales</taxon>
        <taxon>Vibrionaceae</taxon>
        <taxon>Photobacterium</taxon>
    </lineage>
</organism>
<evidence type="ECO:0000313" key="1">
    <source>
        <dbReference type="EMBL" id="OLQ84033.1"/>
    </source>
</evidence>
<dbReference type="EMBL" id="MJIL01000001">
    <property type="protein sequence ID" value="OLQ84033.1"/>
    <property type="molecule type" value="Genomic_DNA"/>
</dbReference>
<accession>A0A1Q9H7I4</accession>
<gene>
    <name evidence="1" type="ORF">BIT28_14245</name>
</gene>
<reference evidence="1 2" key="1">
    <citation type="submission" date="2016-09" db="EMBL/GenBank/DDBJ databases">
        <title>Photobacterium proteolyticum sp. nov. a protease producing bacterium isolated from ocean sediments of Laizhou Bay.</title>
        <authorList>
            <person name="Li Y."/>
        </authorList>
    </citation>
    <scope>NUCLEOTIDE SEQUENCE [LARGE SCALE GENOMIC DNA]</scope>
    <source>
        <strain evidence="1 2">13-12</strain>
    </source>
</reference>
<protein>
    <submittedName>
        <fullName evidence="1">Uncharacterized protein</fullName>
    </submittedName>
</protein>
<name>A0A1Q9H7I4_9GAMM</name>
<comment type="caution">
    <text evidence="1">The sequence shown here is derived from an EMBL/GenBank/DDBJ whole genome shotgun (WGS) entry which is preliminary data.</text>
</comment>
<dbReference type="RefSeq" id="WP_075761599.1">
    <property type="nucleotide sequence ID" value="NZ_MJIL01000001.1"/>
</dbReference>
<dbReference type="OrthoDB" id="7056380at2"/>